<dbReference type="Pfam" id="PF01381">
    <property type="entry name" value="HTH_3"/>
    <property type="match status" value="1"/>
</dbReference>
<dbReference type="Gene3D" id="1.10.260.40">
    <property type="entry name" value="lambda repressor-like DNA-binding domains"/>
    <property type="match status" value="1"/>
</dbReference>
<dbReference type="InterPro" id="IPR050807">
    <property type="entry name" value="TransReg_Diox_bact_type"/>
</dbReference>
<dbReference type="Gene3D" id="1.25.40.10">
    <property type="entry name" value="Tetratricopeptide repeat domain"/>
    <property type="match status" value="2"/>
</dbReference>
<reference evidence="3 4" key="1">
    <citation type="submission" date="2021-01" db="EMBL/GenBank/DDBJ databases">
        <title>Whole genome shotgun sequence of Planotetraspora phitsanulokensis NBRC 104273.</title>
        <authorList>
            <person name="Komaki H."/>
            <person name="Tamura T."/>
        </authorList>
    </citation>
    <scope>NUCLEOTIDE SEQUENCE [LARGE SCALE GENOMIC DNA]</scope>
    <source>
        <strain evidence="3 4">NBRC 104273</strain>
    </source>
</reference>
<protein>
    <recommendedName>
        <fullName evidence="2">HTH cro/C1-type domain-containing protein</fullName>
    </recommendedName>
</protein>
<dbReference type="SUPFAM" id="SSF47413">
    <property type="entry name" value="lambda repressor-like DNA-binding domains"/>
    <property type="match status" value="1"/>
</dbReference>
<dbReference type="PANTHER" id="PTHR46797:SF1">
    <property type="entry name" value="METHYLPHOSPHONATE SYNTHASE"/>
    <property type="match status" value="1"/>
</dbReference>
<dbReference type="PROSITE" id="PS50943">
    <property type="entry name" value="HTH_CROC1"/>
    <property type="match status" value="1"/>
</dbReference>
<accession>A0A8J3U0D9</accession>
<dbReference type="AlphaFoldDB" id="A0A8J3U0D9"/>
<comment type="caution">
    <text evidence="3">The sequence shown here is derived from an EMBL/GenBank/DDBJ whole genome shotgun (WGS) entry which is preliminary data.</text>
</comment>
<evidence type="ECO:0000256" key="1">
    <source>
        <dbReference type="ARBA" id="ARBA00023125"/>
    </source>
</evidence>
<dbReference type="InterPro" id="IPR001387">
    <property type="entry name" value="Cro/C1-type_HTH"/>
</dbReference>
<dbReference type="SUPFAM" id="SSF81901">
    <property type="entry name" value="HCP-like"/>
    <property type="match status" value="1"/>
</dbReference>
<dbReference type="SUPFAM" id="SSF48452">
    <property type="entry name" value="TPR-like"/>
    <property type="match status" value="1"/>
</dbReference>
<dbReference type="Proteomes" id="UP000622547">
    <property type="component" value="Unassembled WGS sequence"/>
</dbReference>
<dbReference type="CDD" id="cd00093">
    <property type="entry name" value="HTH_XRE"/>
    <property type="match status" value="1"/>
</dbReference>
<proteinExistence type="predicted"/>
<dbReference type="GO" id="GO:0005829">
    <property type="term" value="C:cytosol"/>
    <property type="evidence" value="ECO:0007669"/>
    <property type="project" value="TreeGrafter"/>
</dbReference>
<dbReference type="InterPro" id="IPR011990">
    <property type="entry name" value="TPR-like_helical_dom_sf"/>
</dbReference>
<sequence>MTSQDLVGQRIKAIRRQRGLSQAQLAHPELSDSYVSLIESGKRTPTPAVLELLAQKLDCSLTYLINGVTAEQMEELQMGLRFAQLALENGEVDEARRRYADLLADNSIAGLSQLRLDAEYGYARASEASGDLSEAITVLNRLMDAEETAGATDRRVAIAVALSRCYRERGDLGLAVAVGEKILGDADRPAWTDGLVELGATLLAAYGVRGDLLRASQFANELLGAADSLGTPRAVVAANWNAAKVAELTGRGQEAIALAERALAIQSETGEPRNLSRLRLAYALMLFSVRPDDVEQTRELLVRTHRELAESAASKADVARCAALLARAELALGHPEQAVEQARAAQALLDDSMPELRAEAYLVLGQAYRHLGREEEAETEIIAASTWLAQAIPSRTAAYGWLEAGDAHYQMDDLEGTVDAYRKALACAGL</sequence>
<evidence type="ECO:0000313" key="4">
    <source>
        <dbReference type="Proteomes" id="UP000622547"/>
    </source>
</evidence>
<name>A0A8J3U0D9_9ACTN</name>
<dbReference type="GO" id="GO:0003700">
    <property type="term" value="F:DNA-binding transcription factor activity"/>
    <property type="evidence" value="ECO:0007669"/>
    <property type="project" value="TreeGrafter"/>
</dbReference>
<dbReference type="PANTHER" id="PTHR46797">
    <property type="entry name" value="HTH-TYPE TRANSCRIPTIONAL REGULATOR"/>
    <property type="match status" value="1"/>
</dbReference>
<dbReference type="InterPro" id="IPR010982">
    <property type="entry name" value="Lambda_DNA-bd_dom_sf"/>
</dbReference>
<feature type="domain" description="HTH cro/C1-type" evidence="2">
    <location>
        <begin position="11"/>
        <end position="64"/>
    </location>
</feature>
<gene>
    <name evidence="3" type="ORF">Pph01_01640</name>
</gene>
<dbReference type="SMART" id="SM00530">
    <property type="entry name" value="HTH_XRE"/>
    <property type="match status" value="1"/>
</dbReference>
<keyword evidence="4" id="KW-1185">Reference proteome</keyword>
<evidence type="ECO:0000313" key="3">
    <source>
        <dbReference type="EMBL" id="GII35161.1"/>
    </source>
</evidence>
<evidence type="ECO:0000259" key="2">
    <source>
        <dbReference type="PROSITE" id="PS50943"/>
    </source>
</evidence>
<dbReference type="RefSeq" id="WP_204070937.1">
    <property type="nucleotide sequence ID" value="NZ_BAABHI010000008.1"/>
</dbReference>
<dbReference type="EMBL" id="BOOP01000001">
    <property type="protein sequence ID" value="GII35161.1"/>
    <property type="molecule type" value="Genomic_DNA"/>
</dbReference>
<dbReference type="GO" id="GO:0003677">
    <property type="term" value="F:DNA binding"/>
    <property type="evidence" value="ECO:0007669"/>
    <property type="project" value="UniProtKB-KW"/>
</dbReference>
<organism evidence="3 4">
    <name type="scientific">Planotetraspora phitsanulokensis</name>
    <dbReference type="NCBI Taxonomy" id="575192"/>
    <lineage>
        <taxon>Bacteria</taxon>
        <taxon>Bacillati</taxon>
        <taxon>Actinomycetota</taxon>
        <taxon>Actinomycetes</taxon>
        <taxon>Streptosporangiales</taxon>
        <taxon>Streptosporangiaceae</taxon>
        <taxon>Planotetraspora</taxon>
    </lineage>
</organism>
<keyword evidence="1" id="KW-0238">DNA-binding</keyword>
<dbReference type="Pfam" id="PF13432">
    <property type="entry name" value="TPR_16"/>
    <property type="match status" value="2"/>
</dbReference>